<dbReference type="Proteomes" id="UP001474120">
    <property type="component" value="Unassembled WGS sequence"/>
</dbReference>
<evidence type="ECO:0000313" key="5">
    <source>
        <dbReference type="Proteomes" id="UP001474120"/>
    </source>
</evidence>
<dbReference type="InterPro" id="IPR002068">
    <property type="entry name" value="A-crystallin/Hsp20_dom"/>
</dbReference>
<dbReference type="SUPFAM" id="SSF49764">
    <property type="entry name" value="HSP20-like chaperones"/>
    <property type="match status" value="1"/>
</dbReference>
<organism evidence="4 5">
    <name type="scientific">Lutimonas vermicola</name>
    <dbReference type="NCBI Taxonomy" id="414288"/>
    <lineage>
        <taxon>Bacteria</taxon>
        <taxon>Pseudomonadati</taxon>
        <taxon>Bacteroidota</taxon>
        <taxon>Flavobacteriia</taxon>
        <taxon>Flavobacteriales</taxon>
        <taxon>Flavobacteriaceae</taxon>
        <taxon>Lutimonas</taxon>
    </lineage>
</organism>
<proteinExistence type="inferred from homology"/>
<dbReference type="PANTHER" id="PTHR11527">
    <property type="entry name" value="HEAT-SHOCK PROTEIN 20 FAMILY MEMBER"/>
    <property type="match status" value="1"/>
</dbReference>
<comment type="similarity">
    <text evidence="1 2">Belongs to the small heat shock protein (HSP20) family.</text>
</comment>
<protein>
    <submittedName>
        <fullName evidence="4">Hsp20/alpha crystallin family protein</fullName>
    </submittedName>
</protein>
<name>A0ABU9L582_9FLAO</name>
<dbReference type="Pfam" id="PF00011">
    <property type="entry name" value="HSP20"/>
    <property type="match status" value="1"/>
</dbReference>
<dbReference type="InterPro" id="IPR031107">
    <property type="entry name" value="Small_HSP"/>
</dbReference>
<gene>
    <name evidence="4" type="ORF">AABB81_14090</name>
</gene>
<dbReference type="InterPro" id="IPR008978">
    <property type="entry name" value="HSP20-like_chaperone"/>
</dbReference>
<feature type="domain" description="SHSP" evidence="3">
    <location>
        <begin position="33"/>
        <end position="147"/>
    </location>
</feature>
<dbReference type="RefSeq" id="WP_342161196.1">
    <property type="nucleotide sequence ID" value="NZ_JBCDNA010000003.1"/>
</dbReference>
<evidence type="ECO:0000256" key="2">
    <source>
        <dbReference type="RuleBase" id="RU003616"/>
    </source>
</evidence>
<accession>A0ABU9L582</accession>
<evidence type="ECO:0000313" key="4">
    <source>
        <dbReference type="EMBL" id="MEL4457035.1"/>
    </source>
</evidence>
<dbReference type="EMBL" id="JBCDNA010000003">
    <property type="protein sequence ID" value="MEL4457035.1"/>
    <property type="molecule type" value="Genomic_DNA"/>
</dbReference>
<evidence type="ECO:0000259" key="3">
    <source>
        <dbReference type="PROSITE" id="PS01031"/>
    </source>
</evidence>
<sequence>MTLVKFKKPRLPWYDTMFTDLLGSDRMLTDDFFLENRWVPAMNVKETDDLFEIEIAAPGFNKKDFEISIENGLLKISAENSEETKKEEENFTRREFNYNSFFRSFTLPENVNEEEMIDATYKRGILKLVLNKLHVDETTPKRVIEVH</sequence>
<reference evidence="4 5" key="1">
    <citation type="submission" date="2024-04" db="EMBL/GenBank/DDBJ databases">
        <title>whole genome sequencing of Lutimonas vermicola strain IMCC1616.</title>
        <authorList>
            <person name="Bae S.S."/>
        </authorList>
    </citation>
    <scope>NUCLEOTIDE SEQUENCE [LARGE SCALE GENOMIC DNA]</scope>
    <source>
        <strain evidence="4 5">IMCC1616</strain>
    </source>
</reference>
<dbReference type="Gene3D" id="2.60.40.790">
    <property type="match status" value="1"/>
</dbReference>
<dbReference type="CDD" id="cd06464">
    <property type="entry name" value="ACD_sHsps-like"/>
    <property type="match status" value="1"/>
</dbReference>
<evidence type="ECO:0000256" key="1">
    <source>
        <dbReference type="PROSITE-ProRule" id="PRU00285"/>
    </source>
</evidence>
<dbReference type="PROSITE" id="PS01031">
    <property type="entry name" value="SHSP"/>
    <property type="match status" value="1"/>
</dbReference>
<comment type="caution">
    <text evidence="4">The sequence shown here is derived from an EMBL/GenBank/DDBJ whole genome shotgun (WGS) entry which is preliminary data.</text>
</comment>
<keyword evidence="5" id="KW-1185">Reference proteome</keyword>